<evidence type="ECO:0000259" key="11">
    <source>
        <dbReference type="SMART" id="SM00645"/>
    </source>
</evidence>
<dbReference type="GO" id="GO:0006508">
    <property type="term" value="P:proteolysis"/>
    <property type="evidence" value="ECO:0007669"/>
    <property type="project" value="UniProtKB-KW"/>
</dbReference>
<dbReference type="InterPro" id="IPR000668">
    <property type="entry name" value="Peptidase_C1A_C"/>
</dbReference>
<dbReference type="InterPro" id="IPR013201">
    <property type="entry name" value="Prot_inhib_I29"/>
</dbReference>
<dbReference type="SUPFAM" id="SSF54001">
    <property type="entry name" value="Cysteine proteinases"/>
    <property type="match status" value="2"/>
</dbReference>
<evidence type="ECO:0000256" key="7">
    <source>
        <dbReference type="SAM" id="Coils"/>
    </source>
</evidence>
<dbReference type="Pfam" id="PF00396">
    <property type="entry name" value="Granulin"/>
    <property type="match status" value="1"/>
</dbReference>
<dbReference type="SMART" id="SM00848">
    <property type="entry name" value="Inhibitor_I29"/>
    <property type="match status" value="1"/>
</dbReference>
<evidence type="ECO:0008006" key="15">
    <source>
        <dbReference type="Google" id="ProtNLM"/>
    </source>
</evidence>
<dbReference type="InterPro" id="IPR013128">
    <property type="entry name" value="Peptidase_C1A"/>
</dbReference>
<accession>A0A5N5KVG5</accession>
<feature type="chain" id="PRO_5024420804" description="Granulins domain-containing protein" evidence="9">
    <location>
        <begin position="24"/>
        <end position="554"/>
    </location>
</feature>
<keyword evidence="2" id="KW-0645">Protease</keyword>
<dbReference type="PRINTS" id="PR00705">
    <property type="entry name" value="PAPAIN"/>
</dbReference>
<feature type="coiled-coil region" evidence="7">
    <location>
        <begin position="58"/>
        <end position="85"/>
    </location>
</feature>
<keyword evidence="9" id="KW-0732">Signal</keyword>
<evidence type="ECO:0000313" key="14">
    <source>
        <dbReference type="Proteomes" id="UP000326939"/>
    </source>
</evidence>
<feature type="compositionally biased region" description="Basic and acidic residues" evidence="8">
    <location>
        <begin position="171"/>
        <end position="180"/>
    </location>
</feature>
<dbReference type="Pfam" id="PF08246">
    <property type="entry name" value="Inhibitor_I29"/>
    <property type="match status" value="1"/>
</dbReference>
<feature type="region of interest" description="Disordered" evidence="8">
    <location>
        <begin position="157"/>
        <end position="180"/>
    </location>
</feature>
<name>A0A5N5KVG5_9ROSI</name>
<evidence type="ECO:0000256" key="6">
    <source>
        <dbReference type="ARBA" id="ARBA00023180"/>
    </source>
</evidence>
<dbReference type="InterPro" id="IPR039417">
    <property type="entry name" value="Peptidase_C1A_papain-like"/>
</dbReference>
<evidence type="ECO:0000256" key="4">
    <source>
        <dbReference type="ARBA" id="ARBA00022807"/>
    </source>
</evidence>
<evidence type="ECO:0000313" key="13">
    <source>
        <dbReference type="EMBL" id="KAB5534121.1"/>
    </source>
</evidence>
<feature type="signal peptide" evidence="9">
    <location>
        <begin position="1"/>
        <end position="23"/>
    </location>
</feature>
<reference evidence="14" key="1">
    <citation type="journal article" date="2019" name="Gigascience">
        <title>De novo genome assembly of the endangered Acer yangbiense, a plant species with extremely small populations endemic to Yunnan Province, China.</title>
        <authorList>
            <person name="Yang J."/>
            <person name="Wariss H.M."/>
            <person name="Tao L."/>
            <person name="Zhang R."/>
            <person name="Yun Q."/>
            <person name="Hollingsworth P."/>
            <person name="Dao Z."/>
            <person name="Luo G."/>
            <person name="Guo H."/>
            <person name="Ma Y."/>
            <person name="Sun W."/>
        </authorList>
    </citation>
    <scope>NUCLEOTIDE SEQUENCE [LARGE SCALE GENOMIC DNA]</scope>
    <source>
        <strain evidence="14">cv. br00</strain>
    </source>
</reference>
<feature type="domain" description="Cathepsin propeptide inhibitor" evidence="12">
    <location>
        <begin position="51"/>
        <end position="110"/>
    </location>
</feature>
<comment type="similarity">
    <text evidence="1">Belongs to the peptidase C1 family.</text>
</comment>
<dbReference type="GO" id="GO:0008234">
    <property type="term" value="F:cysteine-type peptidase activity"/>
    <property type="evidence" value="ECO:0007669"/>
    <property type="project" value="UniProtKB-KW"/>
</dbReference>
<dbReference type="PANTHER" id="PTHR12411">
    <property type="entry name" value="CYSTEINE PROTEASE FAMILY C1-RELATED"/>
    <property type="match status" value="1"/>
</dbReference>
<evidence type="ECO:0000256" key="1">
    <source>
        <dbReference type="ARBA" id="ARBA00008455"/>
    </source>
</evidence>
<feature type="region of interest" description="Disordered" evidence="8">
    <location>
        <begin position="413"/>
        <end position="437"/>
    </location>
</feature>
<dbReference type="Pfam" id="PF00112">
    <property type="entry name" value="Peptidase_C1"/>
    <property type="match status" value="1"/>
</dbReference>
<protein>
    <recommendedName>
        <fullName evidence="15">Granulins domain-containing protein</fullName>
    </recommendedName>
</protein>
<keyword evidence="6" id="KW-0325">Glycoprotein</keyword>
<dbReference type="PROSITE" id="PS00639">
    <property type="entry name" value="THIOL_PROTEASE_HIS"/>
    <property type="match status" value="1"/>
</dbReference>
<feature type="compositionally biased region" description="Pro residues" evidence="8">
    <location>
        <begin position="418"/>
        <end position="437"/>
    </location>
</feature>
<dbReference type="FunFam" id="3.90.70.10:FF:000332">
    <property type="entry name" value="Cathepsin L1"/>
    <property type="match status" value="1"/>
</dbReference>
<dbReference type="Gene3D" id="2.10.25.160">
    <property type="entry name" value="Granulin"/>
    <property type="match status" value="1"/>
</dbReference>
<keyword evidence="5" id="KW-1015">Disulfide bond</keyword>
<keyword evidence="14" id="KW-1185">Reference proteome</keyword>
<dbReference type="EMBL" id="VDCV01000011">
    <property type="protein sequence ID" value="KAB5534121.1"/>
    <property type="molecule type" value="Genomic_DNA"/>
</dbReference>
<dbReference type="InterPro" id="IPR038765">
    <property type="entry name" value="Papain-like_cys_pep_sf"/>
</dbReference>
<dbReference type="SUPFAM" id="SSF57277">
    <property type="entry name" value="Granulin repeat"/>
    <property type="match status" value="1"/>
</dbReference>
<evidence type="ECO:0000256" key="5">
    <source>
        <dbReference type="ARBA" id="ARBA00023157"/>
    </source>
</evidence>
<evidence type="ECO:0000256" key="2">
    <source>
        <dbReference type="ARBA" id="ARBA00022670"/>
    </source>
</evidence>
<feature type="domain" description="Peptidase C1A papain C-terminal" evidence="11">
    <location>
        <begin position="142"/>
        <end position="413"/>
    </location>
</feature>
<dbReference type="Gene3D" id="3.90.70.10">
    <property type="entry name" value="Cysteine proteinases"/>
    <property type="match status" value="1"/>
</dbReference>
<dbReference type="InterPro" id="IPR000118">
    <property type="entry name" value="Granulin"/>
</dbReference>
<sequence length="554" mass="61503">MESQKPQLTLFIFLLLAPLPCLSSGGLPSEYSVVSTDIHEGLSEEGLVEVFQLWKEKHQKVYRDAEEAERRIGNFKRNLKYVIEKNGKRKSGSEQMVGLTKFADLSNEEFREMYMSKVNKPIGKMTMEKRRRRQRHVQTCDAPSSLDWRTKGAVTPVKDQGDCGDSLSDEFEGREGGKKKGRVRDCSEEREANDELILDSLSNLFHFANLNSRFLFTGSCWSFSTTGAIEAINAIVTGDLISLSEQELVDCDTTNNYGCEGGDMDYAFQWVMSNGGLDTESDYPYTGVDGTCNTAKEEKKVVSIDGYEDIDQSDSALLCATVQQPISVGMDGSALDFQLYTGGIYDGDCSDDPNDIDHAVLIVGYGSENGEDYWIVKNSWGTEWGMEGYFYIRRNTSKPYGVCAINADASYPTKVSSPPSPPPPPSPPSPPPSPPAPCPQPSDCGDSSFCPSDETCCCILKLFSSCIIYGCCPYENAVCCAESTYCCPSDYPICDVDDGLCLRGQGDHLGVAARRRHMATYKFPWTKFEGKKETNQPVLQWKRSLRCNALNYME</sequence>
<organism evidence="13 14">
    <name type="scientific">Salix brachista</name>
    <dbReference type="NCBI Taxonomy" id="2182728"/>
    <lineage>
        <taxon>Eukaryota</taxon>
        <taxon>Viridiplantae</taxon>
        <taxon>Streptophyta</taxon>
        <taxon>Embryophyta</taxon>
        <taxon>Tracheophyta</taxon>
        <taxon>Spermatophyta</taxon>
        <taxon>Magnoliopsida</taxon>
        <taxon>eudicotyledons</taxon>
        <taxon>Gunneridae</taxon>
        <taxon>Pentapetalae</taxon>
        <taxon>rosids</taxon>
        <taxon>fabids</taxon>
        <taxon>Malpighiales</taxon>
        <taxon>Salicaceae</taxon>
        <taxon>Saliceae</taxon>
        <taxon>Salix</taxon>
    </lineage>
</organism>
<evidence type="ECO:0000256" key="8">
    <source>
        <dbReference type="SAM" id="MobiDB-lite"/>
    </source>
</evidence>
<keyword evidence="4" id="KW-0788">Thiol protease</keyword>
<dbReference type="AlphaFoldDB" id="A0A5N5KVG5"/>
<evidence type="ECO:0000256" key="3">
    <source>
        <dbReference type="ARBA" id="ARBA00022801"/>
    </source>
</evidence>
<keyword evidence="3" id="KW-0378">Hydrolase</keyword>
<dbReference type="CDD" id="cd02248">
    <property type="entry name" value="Peptidase_C1A"/>
    <property type="match status" value="1"/>
</dbReference>
<dbReference type="InterPro" id="IPR037277">
    <property type="entry name" value="Granulin_sf"/>
</dbReference>
<dbReference type="PROSITE" id="PS00640">
    <property type="entry name" value="THIOL_PROTEASE_ASN"/>
    <property type="match status" value="1"/>
</dbReference>
<evidence type="ECO:0000259" key="12">
    <source>
        <dbReference type="SMART" id="SM00848"/>
    </source>
</evidence>
<evidence type="ECO:0000256" key="9">
    <source>
        <dbReference type="SAM" id="SignalP"/>
    </source>
</evidence>
<dbReference type="InterPro" id="IPR025660">
    <property type="entry name" value="Pept_his_AS"/>
</dbReference>
<comment type="caution">
    <text evidence="13">The sequence shown here is derived from an EMBL/GenBank/DDBJ whole genome shotgun (WGS) entry which is preliminary data.</text>
</comment>
<keyword evidence="7" id="KW-0175">Coiled coil</keyword>
<proteinExistence type="inferred from homology"/>
<evidence type="ECO:0000259" key="10">
    <source>
        <dbReference type="SMART" id="SM00277"/>
    </source>
</evidence>
<dbReference type="SMART" id="SM00645">
    <property type="entry name" value="Pept_C1"/>
    <property type="match status" value="1"/>
</dbReference>
<gene>
    <name evidence="13" type="ORF">DKX38_017207</name>
</gene>
<feature type="domain" description="Granulins" evidence="10">
    <location>
        <begin position="444"/>
        <end position="501"/>
    </location>
</feature>
<dbReference type="Proteomes" id="UP000326939">
    <property type="component" value="Chromosome 11"/>
</dbReference>
<dbReference type="InterPro" id="IPR025661">
    <property type="entry name" value="Pept_asp_AS"/>
</dbReference>
<dbReference type="SMART" id="SM00277">
    <property type="entry name" value="GRAN"/>
    <property type="match status" value="1"/>
</dbReference>